<dbReference type="OrthoDB" id="9784707at2"/>
<dbReference type="InterPro" id="IPR000182">
    <property type="entry name" value="GNAT_dom"/>
</dbReference>
<dbReference type="GO" id="GO:1990189">
    <property type="term" value="F:protein N-terminal-serine acetyltransferase activity"/>
    <property type="evidence" value="ECO:0007669"/>
    <property type="project" value="TreeGrafter"/>
</dbReference>
<dbReference type="Proteomes" id="UP000199376">
    <property type="component" value="Unassembled WGS sequence"/>
</dbReference>
<evidence type="ECO:0000313" key="3">
    <source>
        <dbReference type="Proteomes" id="UP000199376"/>
    </source>
</evidence>
<dbReference type="PROSITE" id="PS51186">
    <property type="entry name" value="GNAT"/>
    <property type="match status" value="1"/>
</dbReference>
<accession>A0A1I1ECH0</accession>
<gene>
    <name evidence="2" type="ORF">SAMN05660453_0323</name>
</gene>
<dbReference type="EMBL" id="FOLI01000001">
    <property type="protein sequence ID" value="SFB82623.1"/>
    <property type="molecule type" value="Genomic_DNA"/>
</dbReference>
<dbReference type="InterPro" id="IPR051908">
    <property type="entry name" value="Ribosomal_N-acetyltransferase"/>
</dbReference>
<organism evidence="2 3">
    <name type="scientific">Fructobacillus durionis</name>
    <dbReference type="NCBI Taxonomy" id="283737"/>
    <lineage>
        <taxon>Bacteria</taxon>
        <taxon>Bacillati</taxon>
        <taxon>Bacillota</taxon>
        <taxon>Bacilli</taxon>
        <taxon>Lactobacillales</taxon>
        <taxon>Lactobacillaceae</taxon>
        <taxon>Fructobacillus</taxon>
    </lineage>
</organism>
<evidence type="ECO:0000313" key="2">
    <source>
        <dbReference type="EMBL" id="SFB82623.1"/>
    </source>
</evidence>
<sequence length="165" mass="19118">MKAFETTTGRVQLLPAQAKYAAGIYQKIVESRSDLENFLPWAKELTLKDEKDFLYREKDREFEGHPLVFIIMVNGLPSGMIDFHEVNEEERTAALGYWLASEFHNQGITSLAVDQMLVYAFKNLDFRSTFLEINQENKASQRVAEKNGFSPAGRKQNMMLFERKR</sequence>
<feature type="domain" description="N-acetyltransferase" evidence="1">
    <location>
        <begin position="26"/>
        <end position="165"/>
    </location>
</feature>
<dbReference type="GO" id="GO:0008999">
    <property type="term" value="F:protein-N-terminal-alanine acetyltransferase activity"/>
    <property type="evidence" value="ECO:0007669"/>
    <property type="project" value="TreeGrafter"/>
</dbReference>
<dbReference type="Pfam" id="PF13302">
    <property type="entry name" value="Acetyltransf_3"/>
    <property type="match status" value="1"/>
</dbReference>
<dbReference type="Gene3D" id="3.40.630.30">
    <property type="match status" value="1"/>
</dbReference>
<dbReference type="AlphaFoldDB" id="A0A1I1ECH0"/>
<proteinExistence type="predicted"/>
<evidence type="ECO:0000259" key="1">
    <source>
        <dbReference type="PROSITE" id="PS51186"/>
    </source>
</evidence>
<dbReference type="RefSeq" id="WP_091501372.1">
    <property type="nucleotide sequence ID" value="NZ_FOLI01000001.1"/>
</dbReference>
<keyword evidence="2" id="KW-0808">Transferase</keyword>
<dbReference type="GO" id="GO:0005737">
    <property type="term" value="C:cytoplasm"/>
    <property type="evidence" value="ECO:0007669"/>
    <property type="project" value="TreeGrafter"/>
</dbReference>
<dbReference type="SUPFAM" id="SSF55729">
    <property type="entry name" value="Acyl-CoA N-acyltransferases (Nat)"/>
    <property type="match status" value="1"/>
</dbReference>
<reference evidence="2 3" key="1">
    <citation type="submission" date="2016-10" db="EMBL/GenBank/DDBJ databases">
        <authorList>
            <person name="de Groot N.N."/>
        </authorList>
    </citation>
    <scope>NUCLEOTIDE SEQUENCE [LARGE SCALE GENOMIC DNA]</scope>
    <source>
        <strain evidence="2 3">DSM 19113</strain>
    </source>
</reference>
<name>A0A1I1ECH0_9LACO</name>
<dbReference type="PANTHER" id="PTHR43441:SF11">
    <property type="entry name" value="RIBOSOMAL-PROTEIN-SERINE ACETYLTRANSFERASE"/>
    <property type="match status" value="1"/>
</dbReference>
<dbReference type="STRING" id="283737.SAMN05660453_0323"/>
<dbReference type="InterPro" id="IPR016181">
    <property type="entry name" value="Acyl_CoA_acyltransferase"/>
</dbReference>
<dbReference type="PANTHER" id="PTHR43441">
    <property type="entry name" value="RIBOSOMAL-PROTEIN-SERINE ACETYLTRANSFERASE"/>
    <property type="match status" value="1"/>
</dbReference>
<keyword evidence="3" id="KW-1185">Reference proteome</keyword>
<protein>
    <submittedName>
        <fullName evidence="2">Ribosomal-protein-serine acetyltransferase</fullName>
    </submittedName>
</protein>